<evidence type="ECO:0000256" key="5">
    <source>
        <dbReference type="ARBA" id="ARBA00022448"/>
    </source>
</evidence>
<dbReference type="AlphaFoldDB" id="A0A1X2HQH8"/>
<evidence type="ECO:0000256" key="6">
    <source>
        <dbReference type="ARBA" id="ARBA00022729"/>
    </source>
</evidence>
<keyword evidence="7" id="KW-0445">Lipid transport</keyword>
<dbReference type="InterPro" id="IPR039670">
    <property type="entry name" value="NPC2-like"/>
</dbReference>
<feature type="chain" id="PRO_5010872827" description="Phosphatidylglycerol/phosphatidylinositol transfer protein" evidence="8">
    <location>
        <begin position="22"/>
        <end position="182"/>
    </location>
</feature>
<evidence type="ECO:0000259" key="9">
    <source>
        <dbReference type="SMART" id="SM00737"/>
    </source>
</evidence>
<evidence type="ECO:0000256" key="8">
    <source>
        <dbReference type="SAM" id="SignalP"/>
    </source>
</evidence>
<comment type="caution">
    <text evidence="10">The sequence shown here is derived from an EMBL/GenBank/DDBJ whole genome shotgun (WGS) entry which is preliminary data.</text>
</comment>
<comment type="function">
    <text evidence="1">Catalyzes the intermembrane transfer of phosphatidylglycerol and phosphatidylinositol.</text>
</comment>
<dbReference type="FunCoup" id="A0A1X2HQH8">
    <property type="interactions" value="1"/>
</dbReference>
<gene>
    <name evidence="10" type="ORF">BCR43DRAFT_561816</name>
</gene>
<dbReference type="Gene3D" id="2.70.220.10">
    <property type="entry name" value="Ganglioside GM2 activator"/>
    <property type="match status" value="1"/>
</dbReference>
<keyword evidence="11" id="KW-1185">Reference proteome</keyword>
<dbReference type="InterPro" id="IPR036846">
    <property type="entry name" value="GM2-AP_sf"/>
</dbReference>
<dbReference type="Proteomes" id="UP000242180">
    <property type="component" value="Unassembled WGS sequence"/>
</dbReference>
<feature type="signal peptide" evidence="8">
    <location>
        <begin position="1"/>
        <end position="21"/>
    </location>
</feature>
<organism evidence="10 11">
    <name type="scientific">Syncephalastrum racemosum</name>
    <name type="common">Filamentous fungus</name>
    <dbReference type="NCBI Taxonomy" id="13706"/>
    <lineage>
        <taxon>Eukaryota</taxon>
        <taxon>Fungi</taxon>
        <taxon>Fungi incertae sedis</taxon>
        <taxon>Mucoromycota</taxon>
        <taxon>Mucoromycotina</taxon>
        <taxon>Mucoromycetes</taxon>
        <taxon>Mucorales</taxon>
        <taxon>Syncephalastraceae</taxon>
        <taxon>Syncephalastrum</taxon>
    </lineage>
</organism>
<dbReference type="OrthoDB" id="6409159at2759"/>
<dbReference type="GO" id="GO:0015918">
    <property type="term" value="P:sterol transport"/>
    <property type="evidence" value="ECO:0007669"/>
    <property type="project" value="InterPro"/>
</dbReference>
<dbReference type="EMBL" id="MCGN01000002">
    <property type="protein sequence ID" value="ORZ01628.1"/>
    <property type="molecule type" value="Genomic_DNA"/>
</dbReference>
<accession>A0A1X2HQH8</accession>
<comment type="similarity">
    <text evidence="2">Belongs to the NPC2 family.</text>
</comment>
<sequence>MYRCWTLYFVFILAALHVANAIPAWMQLDYFAHFDWSPTKTDYIEDCSDDSYILKIDDITLTPAHPQPGKDLLIEASGTLKETVDVGSVADVRVKIGVVQLLHKQFDLCDELDKSQIEEECPVQPGRLKVSQKVTLPKEIPKALFHVDVAAYDQYDRDLACLRIKIDFRRHRYFDTHELILD</sequence>
<evidence type="ECO:0000256" key="3">
    <source>
        <dbReference type="ARBA" id="ARBA00011245"/>
    </source>
</evidence>
<dbReference type="GO" id="GO:0032934">
    <property type="term" value="F:sterol binding"/>
    <property type="evidence" value="ECO:0007669"/>
    <property type="project" value="InterPro"/>
</dbReference>
<comment type="subunit">
    <text evidence="3">Monomer.</text>
</comment>
<dbReference type="SUPFAM" id="SSF81296">
    <property type="entry name" value="E set domains"/>
    <property type="match status" value="1"/>
</dbReference>
<evidence type="ECO:0000313" key="10">
    <source>
        <dbReference type="EMBL" id="ORZ01628.1"/>
    </source>
</evidence>
<dbReference type="InterPro" id="IPR003172">
    <property type="entry name" value="ML_dom"/>
</dbReference>
<evidence type="ECO:0000256" key="4">
    <source>
        <dbReference type="ARBA" id="ARBA00016056"/>
    </source>
</evidence>
<dbReference type="InterPro" id="IPR014756">
    <property type="entry name" value="Ig_E-set"/>
</dbReference>
<evidence type="ECO:0000313" key="11">
    <source>
        <dbReference type="Proteomes" id="UP000242180"/>
    </source>
</evidence>
<dbReference type="PANTHER" id="PTHR11306">
    <property type="entry name" value="NIEMANN PICK TYPE C2 PROTEIN NPC2-RELATED"/>
    <property type="match status" value="1"/>
</dbReference>
<dbReference type="Pfam" id="PF02221">
    <property type="entry name" value="E1_DerP2_DerF2"/>
    <property type="match status" value="1"/>
</dbReference>
<feature type="domain" description="MD-2-related lipid-recognition" evidence="9">
    <location>
        <begin position="44"/>
        <end position="166"/>
    </location>
</feature>
<dbReference type="InParanoid" id="A0A1X2HQH8"/>
<name>A0A1X2HQH8_SYNRA</name>
<dbReference type="SMART" id="SM00737">
    <property type="entry name" value="ML"/>
    <property type="match status" value="1"/>
</dbReference>
<dbReference type="OMA" id="ASKYSYW"/>
<proteinExistence type="inferred from homology"/>
<evidence type="ECO:0000256" key="7">
    <source>
        <dbReference type="ARBA" id="ARBA00023055"/>
    </source>
</evidence>
<keyword evidence="5" id="KW-0813">Transport</keyword>
<evidence type="ECO:0000256" key="1">
    <source>
        <dbReference type="ARBA" id="ARBA00002053"/>
    </source>
</evidence>
<evidence type="ECO:0000256" key="2">
    <source>
        <dbReference type="ARBA" id="ARBA00006370"/>
    </source>
</evidence>
<keyword evidence="6 8" id="KW-0732">Signal</keyword>
<reference evidence="10 11" key="1">
    <citation type="submission" date="2016-07" db="EMBL/GenBank/DDBJ databases">
        <title>Pervasive Adenine N6-methylation of Active Genes in Fungi.</title>
        <authorList>
            <consortium name="DOE Joint Genome Institute"/>
            <person name="Mondo S.J."/>
            <person name="Dannebaum R.O."/>
            <person name="Kuo R.C."/>
            <person name="Labutti K."/>
            <person name="Haridas S."/>
            <person name="Kuo A."/>
            <person name="Salamov A."/>
            <person name="Ahrendt S.R."/>
            <person name="Lipzen A."/>
            <person name="Sullivan W."/>
            <person name="Andreopoulos W.B."/>
            <person name="Clum A."/>
            <person name="Lindquist E."/>
            <person name="Daum C."/>
            <person name="Ramamoorthy G.K."/>
            <person name="Gryganskyi A."/>
            <person name="Culley D."/>
            <person name="Magnuson J.K."/>
            <person name="James T.Y."/>
            <person name="O'Malley M.A."/>
            <person name="Stajich J.E."/>
            <person name="Spatafora J.W."/>
            <person name="Visel A."/>
            <person name="Grigoriev I.V."/>
        </authorList>
    </citation>
    <scope>NUCLEOTIDE SEQUENCE [LARGE SCALE GENOMIC DNA]</scope>
    <source>
        <strain evidence="10 11">NRRL 2496</strain>
    </source>
</reference>
<dbReference type="PANTHER" id="PTHR11306:SF0">
    <property type="entry name" value="PHOSPHATIDYLGLYCEROL_PHOSPHATIDYLINOSITOL TRANSFER PROTEIN"/>
    <property type="match status" value="1"/>
</dbReference>
<protein>
    <recommendedName>
        <fullName evidence="4">Phosphatidylglycerol/phosphatidylinositol transfer protein</fullName>
    </recommendedName>
</protein>